<feature type="transmembrane region" description="Helical" evidence="5">
    <location>
        <begin position="109"/>
        <end position="134"/>
    </location>
</feature>
<protein>
    <recommendedName>
        <fullName evidence="8">Tetraspanin</fullName>
    </recommendedName>
</protein>
<evidence type="ECO:0008006" key="8">
    <source>
        <dbReference type="Google" id="ProtNLM"/>
    </source>
</evidence>
<evidence type="ECO:0000313" key="6">
    <source>
        <dbReference type="EMBL" id="RUS69700.1"/>
    </source>
</evidence>
<proteinExistence type="predicted"/>
<keyword evidence="7" id="KW-1185">Reference proteome</keyword>
<comment type="caution">
    <text evidence="6">The sequence shown here is derived from an EMBL/GenBank/DDBJ whole genome shotgun (WGS) entry which is preliminary data.</text>
</comment>
<dbReference type="GO" id="GO:0016020">
    <property type="term" value="C:membrane"/>
    <property type="evidence" value="ECO:0007669"/>
    <property type="project" value="UniProtKB-SubCell"/>
</dbReference>
<dbReference type="AlphaFoldDB" id="A0A433SKP6"/>
<comment type="subcellular location">
    <subcellularLocation>
        <location evidence="1">Membrane</location>
        <topology evidence="1">Multi-pass membrane protein</topology>
    </subcellularLocation>
</comment>
<evidence type="ECO:0000256" key="2">
    <source>
        <dbReference type="ARBA" id="ARBA00022692"/>
    </source>
</evidence>
<dbReference type="EMBL" id="RQTK01001601">
    <property type="protein sequence ID" value="RUS69700.1"/>
    <property type="molecule type" value="Genomic_DNA"/>
</dbReference>
<sequence length="316" mass="36210">MVIVRDREFIHKPYNILFLGLNSAIVMSTSFMDEIKIEMLKNLHRIIDGSNLLILRPTSIAITWYKDPADISNHFHWTNKISSLLIVQEVFVILAAVIAFVSLPFHRGYVVFTLYCLSLCAGMTLQVFFISSILEPSSRLYATMVRSAVSELENKYKLLTNSTYVSTVNSYMINARCCGVIGPHDFLHVNLSFSKTNFLFPYNPYRGADLYFPPGVVSYSFKFPPACCHSYLFNGGSKENAFRSVAMCAQGKNMTQLNWKGCLKRTEEFVGKKREFLIDVVTVMFILEMVCLTMGVYLPFAERRRYEDMIENEKDL</sequence>
<evidence type="ECO:0000313" key="7">
    <source>
        <dbReference type="Proteomes" id="UP000271974"/>
    </source>
</evidence>
<reference evidence="6 7" key="1">
    <citation type="submission" date="2019-01" db="EMBL/GenBank/DDBJ databases">
        <title>A draft genome assembly of the solar-powered sea slug Elysia chlorotica.</title>
        <authorList>
            <person name="Cai H."/>
            <person name="Li Q."/>
            <person name="Fang X."/>
            <person name="Li J."/>
            <person name="Curtis N.E."/>
            <person name="Altenburger A."/>
            <person name="Shibata T."/>
            <person name="Feng M."/>
            <person name="Maeda T."/>
            <person name="Schwartz J.A."/>
            <person name="Shigenobu S."/>
            <person name="Lundholm N."/>
            <person name="Nishiyama T."/>
            <person name="Yang H."/>
            <person name="Hasebe M."/>
            <person name="Li S."/>
            <person name="Pierce S.K."/>
            <person name="Wang J."/>
        </authorList>
    </citation>
    <scope>NUCLEOTIDE SEQUENCE [LARGE SCALE GENOMIC DNA]</scope>
    <source>
        <strain evidence="6">EC2010</strain>
        <tissue evidence="6">Whole organism of an adult</tissue>
    </source>
</reference>
<keyword evidence="3 5" id="KW-1133">Transmembrane helix</keyword>
<evidence type="ECO:0000256" key="5">
    <source>
        <dbReference type="SAM" id="Phobius"/>
    </source>
</evidence>
<dbReference type="OrthoDB" id="10441012at2759"/>
<feature type="transmembrane region" description="Helical" evidence="5">
    <location>
        <begin position="84"/>
        <end position="103"/>
    </location>
</feature>
<evidence type="ECO:0000256" key="4">
    <source>
        <dbReference type="ARBA" id="ARBA00023136"/>
    </source>
</evidence>
<gene>
    <name evidence="6" type="ORF">EGW08_022536</name>
</gene>
<evidence type="ECO:0000256" key="3">
    <source>
        <dbReference type="ARBA" id="ARBA00022989"/>
    </source>
</evidence>
<evidence type="ECO:0000256" key="1">
    <source>
        <dbReference type="ARBA" id="ARBA00004141"/>
    </source>
</evidence>
<name>A0A433SKP6_ELYCH</name>
<dbReference type="InterPro" id="IPR018499">
    <property type="entry name" value="Tetraspanin/Peripherin"/>
</dbReference>
<accession>A0A433SKP6</accession>
<dbReference type="Pfam" id="PF00335">
    <property type="entry name" value="Tetraspanin"/>
    <property type="match status" value="1"/>
</dbReference>
<feature type="transmembrane region" description="Helical" evidence="5">
    <location>
        <begin position="276"/>
        <end position="300"/>
    </location>
</feature>
<dbReference type="Proteomes" id="UP000271974">
    <property type="component" value="Unassembled WGS sequence"/>
</dbReference>
<keyword evidence="4 5" id="KW-0472">Membrane</keyword>
<keyword evidence="2 5" id="KW-0812">Transmembrane</keyword>
<feature type="transmembrane region" description="Helical" evidence="5">
    <location>
        <begin position="14"/>
        <end position="32"/>
    </location>
</feature>
<organism evidence="6 7">
    <name type="scientific">Elysia chlorotica</name>
    <name type="common">Eastern emerald elysia</name>
    <name type="synonym">Sea slug</name>
    <dbReference type="NCBI Taxonomy" id="188477"/>
    <lineage>
        <taxon>Eukaryota</taxon>
        <taxon>Metazoa</taxon>
        <taxon>Spiralia</taxon>
        <taxon>Lophotrochozoa</taxon>
        <taxon>Mollusca</taxon>
        <taxon>Gastropoda</taxon>
        <taxon>Heterobranchia</taxon>
        <taxon>Euthyneura</taxon>
        <taxon>Panpulmonata</taxon>
        <taxon>Sacoglossa</taxon>
        <taxon>Placobranchoidea</taxon>
        <taxon>Plakobranchidae</taxon>
        <taxon>Elysia</taxon>
    </lineage>
</organism>